<evidence type="ECO:0000256" key="1">
    <source>
        <dbReference type="ARBA" id="ARBA00007177"/>
    </source>
</evidence>
<comment type="similarity">
    <text evidence="1 3">Belongs to the UreD family.</text>
</comment>
<evidence type="ECO:0000313" key="4">
    <source>
        <dbReference type="EMBL" id="MBJ3763783.1"/>
    </source>
</evidence>
<proteinExistence type="inferred from homology"/>
<organism evidence="4 5">
    <name type="scientific">Palleronia pontilimi</name>
    <dbReference type="NCBI Taxonomy" id="1964209"/>
    <lineage>
        <taxon>Bacteria</taxon>
        <taxon>Pseudomonadati</taxon>
        <taxon>Pseudomonadota</taxon>
        <taxon>Alphaproteobacteria</taxon>
        <taxon>Rhodobacterales</taxon>
        <taxon>Roseobacteraceae</taxon>
        <taxon>Palleronia</taxon>
    </lineage>
</organism>
<gene>
    <name evidence="3" type="primary">ureD</name>
    <name evidence="4" type="ORF">ILP92_13580</name>
</gene>
<keyword evidence="3" id="KW-0963">Cytoplasm</keyword>
<sequence length="275" mass="29199">MTHAFLASSKATAAPRSLGALKLSTKRVGERSAIDRFRTSGSTKVAFPRRADAVEAIVLNTAGGLTGGDRFELSAQAGPGSHLVVTTQAAERAYRSQSGVARIRTHLSVADGAVLHWLPQELIVFDGASIDRQLDVDLDPGATLVLVESMVFGRRAMGETVTQGRVRDTIAIRRNDAPIYWDRVDLGGNIAERLARPALGAGLGALATVLCCGPHAEACLPRIRALLPETGGASLVADDVLSIRLLAEDSFLLRRALVPVLEVLTATHLPKSWSL</sequence>
<dbReference type="GO" id="GO:0016151">
    <property type="term" value="F:nickel cation binding"/>
    <property type="evidence" value="ECO:0007669"/>
    <property type="project" value="UniProtKB-UniRule"/>
</dbReference>
<evidence type="ECO:0000256" key="3">
    <source>
        <dbReference type="HAMAP-Rule" id="MF_01384"/>
    </source>
</evidence>
<dbReference type="Proteomes" id="UP000642488">
    <property type="component" value="Unassembled WGS sequence"/>
</dbReference>
<dbReference type="HAMAP" id="MF_01384">
    <property type="entry name" value="UreD"/>
    <property type="match status" value="1"/>
</dbReference>
<comment type="caution">
    <text evidence="4">The sequence shown here is derived from an EMBL/GenBank/DDBJ whole genome shotgun (WGS) entry which is preliminary data.</text>
</comment>
<evidence type="ECO:0000313" key="5">
    <source>
        <dbReference type="Proteomes" id="UP000642488"/>
    </source>
</evidence>
<comment type="subunit">
    <text evidence="3">UreD, UreF and UreG form a complex that acts as a GTP-hydrolysis-dependent molecular chaperone, activating the urease apoprotein by helping to assemble the nickel containing metallocenter of UreC. The UreE protein probably delivers the nickel.</text>
</comment>
<name>A0A934IIX9_9RHOB</name>
<evidence type="ECO:0000256" key="2">
    <source>
        <dbReference type="ARBA" id="ARBA00023186"/>
    </source>
</evidence>
<dbReference type="PANTHER" id="PTHR33643">
    <property type="entry name" value="UREASE ACCESSORY PROTEIN D"/>
    <property type="match status" value="1"/>
</dbReference>
<reference evidence="4" key="1">
    <citation type="submission" date="2020-12" db="EMBL/GenBank/DDBJ databases">
        <title>Bacterial taxonomy.</title>
        <authorList>
            <person name="Pan X."/>
        </authorList>
    </citation>
    <scope>NUCLEOTIDE SEQUENCE</scope>
    <source>
        <strain evidence="4">KCTC 52957</strain>
    </source>
</reference>
<comment type="function">
    <text evidence="3">Required for maturation of urease via the functional incorporation of the urease nickel metallocenter.</text>
</comment>
<accession>A0A934IIX9</accession>
<dbReference type="Pfam" id="PF01774">
    <property type="entry name" value="UreD"/>
    <property type="match status" value="1"/>
</dbReference>
<dbReference type="InterPro" id="IPR002669">
    <property type="entry name" value="UreD"/>
</dbReference>
<keyword evidence="5" id="KW-1185">Reference proteome</keyword>
<dbReference type="PANTHER" id="PTHR33643:SF1">
    <property type="entry name" value="UREASE ACCESSORY PROTEIN D"/>
    <property type="match status" value="1"/>
</dbReference>
<comment type="subcellular location">
    <subcellularLocation>
        <location evidence="3">Cytoplasm</location>
    </subcellularLocation>
</comment>
<keyword evidence="3" id="KW-0996">Nickel insertion</keyword>
<protein>
    <recommendedName>
        <fullName evidence="3">Urease accessory protein UreD</fullName>
    </recommendedName>
</protein>
<dbReference type="AlphaFoldDB" id="A0A934IIX9"/>
<dbReference type="GO" id="GO:0005737">
    <property type="term" value="C:cytoplasm"/>
    <property type="evidence" value="ECO:0007669"/>
    <property type="project" value="UniProtKB-SubCell"/>
</dbReference>
<dbReference type="EMBL" id="JAEKPD010000014">
    <property type="protein sequence ID" value="MBJ3763783.1"/>
    <property type="molecule type" value="Genomic_DNA"/>
</dbReference>
<keyword evidence="2 3" id="KW-0143">Chaperone</keyword>